<evidence type="ECO:0000256" key="3">
    <source>
        <dbReference type="ARBA" id="ARBA00022630"/>
    </source>
</evidence>
<evidence type="ECO:0000313" key="11">
    <source>
        <dbReference type="Proteomes" id="UP000325614"/>
    </source>
</evidence>
<feature type="binding site" evidence="7">
    <location>
        <position position="219"/>
    </location>
    <ligand>
        <name>NAD(+)</name>
        <dbReference type="ChEBI" id="CHEBI:57540"/>
    </ligand>
</feature>
<dbReference type="PANTHER" id="PTHR43014:SF2">
    <property type="entry name" value="MERCURIC REDUCTASE"/>
    <property type="match status" value="1"/>
</dbReference>
<keyword evidence="11" id="KW-1185">Reference proteome</keyword>
<dbReference type="InterPro" id="IPR023753">
    <property type="entry name" value="FAD/NAD-binding_dom"/>
</dbReference>
<feature type="domain" description="Pyridine nucleotide-disulphide oxidoreductase dimerisation" evidence="8">
    <location>
        <begin position="364"/>
        <end position="470"/>
    </location>
</feature>
<gene>
    <name evidence="10" type="ORF">GDR74_14915</name>
</gene>
<evidence type="ECO:0000259" key="9">
    <source>
        <dbReference type="Pfam" id="PF07992"/>
    </source>
</evidence>
<dbReference type="GO" id="GO:0003955">
    <property type="term" value="F:NAD(P)H dehydrogenase (quinone) activity"/>
    <property type="evidence" value="ECO:0007669"/>
    <property type="project" value="TreeGrafter"/>
</dbReference>
<protein>
    <submittedName>
        <fullName evidence="10">Dihydrolipoamide dehydrogenase</fullName>
    </submittedName>
</protein>
<dbReference type="EMBL" id="CP045423">
    <property type="protein sequence ID" value="QFU17401.1"/>
    <property type="molecule type" value="Genomic_DNA"/>
</dbReference>
<dbReference type="InterPro" id="IPR001100">
    <property type="entry name" value="Pyr_nuc-diS_OxRdtase"/>
</dbReference>
<dbReference type="PANTHER" id="PTHR43014">
    <property type="entry name" value="MERCURIC REDUCTASE"/>
    <property type="match status" value="1"/>
</dbReference>
<evidence type="ECO:0000313" key="10">
    <source>
        <dbReference type="EMBL" id="QFU17401.1"/>
    </source>
</evidence>
<comment type="similarity">
    <text evidence="2">Belongs to the class-I pyridine nucleotide-disulfide oxidoreductase family.</text>
</comment>
<dbReference type="FunFam" id="3.30.390.30:FF:000001">
    <property type="entry name" value="Dihydrolipoyl dehydrogenase"/>
    <property type="match status" value="1"/>
</dbReference>
<dbReference type="SUPFAM" id="SSF51905">
    <property type="entry name" value="FAD/NAD(P)-binding domain"/>
    <property type="match status" value="1"/>
</dbReference>
<evidence type="ECO:0000256" key="1">
    <source>
        <dbReference type="ARBA" id="ARBA00001974"/>
    </source>
</evidence>
<comment type="cofactor">
    <cofactor evidence="1">
        <name>FAD</name>
        <dbReference type="ChEBI" id="CHEBI:57692"/>
    </cofactor>
</comment>
<dbReference type="PRINTS" id="PR00411">
    <property type="entry name" value="PNDRDTASEI"/>
</dbReference>
<evidence type="ECO:0000256" key="4">
    <source>
        <dbReference type="ARBA" id="ARBA00022827"/>
    </source>
</evidence>
<dbReference type="Gene3D" id="3.30.390.30">
    <property type="match status" value="1"/>
</dbReference>
<evidence type="ECO:0000256" key="6">
    <source>
        <dbReference type="PIRSR" id="PIRSR000350-2"/>
    </source>
</evidence>
<evidence type="ECO:0000259" key="8">
    <source>
        <dbReference type="Pfam" id="PF02852"/>
    </source>
</evidence>
<keyword evidence="5" id="KW-0560">Oxidoreductase</keyword>
<dbReference type="Pfam" id="PF07992">
    <property type="entry name" value="Pyr_redox_2"/>
    <property type="match status" value="1"/>
</dbReference>
<feature type="binding site" evidence="7">
    <location>
        <position position="287"/>
    </location>
    <ligand>
        <name>NAD(+)</name>
        <dbReference type="ChEBI" id="CHEBI:57540"/>
    </ligand>
</feature>
<feature type="domain" description="FAD/NAD(P)-binding" evidence="9">
    <location>
        <begin position="25"/>
        <end position="329"/>
    </location>
</feature>
<dbReference type="InterPro" id="IPR016156">
    <property type="entry name" value="FAD/NAD-linked_Rdtase_dimer_sf"/>
</dbReference>
<proteinExistence type="inferred from homology"/>
<evidence type="ECO:0000256" key="7">
    <source>
        <dbReference type="PIRSR" id="PIRSR000350-3"/>
    </source>
</evidence>
<evidence type="ECO:0000256" key="2">
    <source>
        <dbReference type="ARBA" id="ARBA00007532"/>
    </source>
</evidence>
<dbReference type="InterPro" id="IPR036188">
    <property type="entry name" value="FAD/NAD-bd_sf"/>
</dbReference>
<keyword evidence="3" id="KW-0285">Flavoprotein</keyword>
<dbReference type="SUPFAM" id="SSF55424">
    <property type="entry name" value="FAD/NAD-linked reductases, dimerisation (C-terminal) domain"/>
    <property type="match status" value="1"/>
</dbReference>
<keyword evidence="7" id="KW-0547">Nucleotide-binding</keyword>
<dbReference type="Gene3D" id="3.50.50.60">
    <property type="entry name" value="FAD/NAD(P)-binding domain"/>
    <property type="match status" value="2"/>
</dbReference>
<evidence type="ECO:0000256" key="5">
    <source>
        <dbReference type="ARBA" id="ARBA00023002"/>
    </source>
</evidence>
<keyword evidence="4" id="KW-0274">FAD</keyword>
<dbReference type="AlphaFoldDB" id="A0A5P9JZ23"/>
<dbReference type="KEGG" id="mico:GDR74_14915"/>
<feature type="active site" description="Proton acceptor" evidence="6">
    <location>
        <position position="461"/>
    </location>
</feature>
<dbReference type="PIRSF" id="PIRSF000350">
    <property type="entry name" value="Mercury_reductase_MerA"/>
    <property type="match status" value="1"/>
</dbReference>
<dbReference type="InterPro" id="IPR004099">
    <property type="entry name" value="Pyr_nucl-diS_OxRdtase_dimer"/>
</dbReference>
<name>A0A5P9JZ23_9HYPH</name>
<organism evidence="10 11">
    <name type="scientific">Microvirga thermotolerans</name>
    <dbReference type="NCBI Taxonomy" id="2651334"/>
    <lineage>
        <taxon>Bacteria</taxon>
        <taxon>Pseudomonadati</taxon>
        <taxon>Pseudomonadota</taxon>
        <taxon>Alphaproteobacteria</taxon>
        <taxon>Hyphomicrobiales</taxon>
        <taxon>Methylobacteriaceae</taxon>
        <taxon>Microvirga</taxon>
    </lineage>
</organism>
<keyword evidence="7" id="KW-0520">NAD</keyword>
<accession>A0A5P9JZ23</accession>
<dbReference type="PRINTS" id="PR00368">
    <property type="entry name" value="FADPNR"/>
</dbReference>
<reference evidence="10 11" key="1">
    <citation type="submission" date="2019-10" db="EMBL/GenBank/DDBJ databases">
        <title>Isolation, Identification of Microvirga thermotolerans HR1, a novel thermophilic bacterium and Comparative Genomics of the genus Microvirga.</title>
        <authorList>
            <person name="Li J."/>
            <person name="Zhang W."/>
            <person name="Lin M."/>
            <person name="Wang J."/>
        </authorList>
    </citation>
    <scope>NUCLEOTIDE SEQUENCE [LARGE SCALE GENOMIC DNA]</scope>
    <source>
        <strain evidence="10 11">HR1</strain>
    </source>
</reference>
<dbReference type="Proteomes" id="UP000325614">
    <property type="component" value="Chromosome"/>
</dbReference>
<sequence>MAAGAQRRGTTVTSEAAPKDSLKPDICVVGGGSAGLSVAALAAALGASVVLAGTRRPEGASLHDRSLASGALAAAARRAEEFRRGGAFGLVSSGELQVDLARVRAHVREAVRSAAPLDSMERFRAMGVRVVAAEARFADRSTVMAGEAAVRARRFVVAADSRPAVPAVPGLEDVPYLTGETLLDLETLPERLVVLGGAVAGVELAQACRRLGARVTLVETGPRLLAGEDPEMAAVLERALRAEGIVVRTGVEVLRAERRQGDRVALVLRGGEGEETVEGSRLLIAAGRAPDLDGLALDKAGIEAGPAGIRVDAGLKTTNGRVYAIGEGIAWGGEGSLHATNHQAGLVVRNALFRLPARLGAAPVPRLVLTDPELAAAGATEEEARERHRDIRILRWPFAENDRARAERGTAGHLKAVVTRHGRILGCTIVGPRAGELLAPWLLAMEKDLKVTDLANVVHPHPTLSEIARSAAVEFLKPSAQNPWIRRLVGFVGRLG</sequence>
<feature type="binding site" evidence="7">
    <location>
        <begin position="196"/>
        <end position="203"/>
    </location>
    <ligand>
        <name>NAD(+)</name>
        <dbReference type="ChEBI" id="CHEBI:57540"/>
    </ligand>
</feature>
<dbReference type="Pfam" id="PF02852">
    <property type="entry name" value="Pyr_redox_dim"/>
    <property type="match status" value="1"/>
</dbReference>
<dbReference type="GO" id="GO:0050660">
    <property type="term" value="F:flavin adenine dinucleotide binding"/>
    <property type="evidence" value="ECO:0007669"/>
    <property type="project" value="TreeGrafter"/>
</dbReference>